<reference evidence="5 6" key="1">
    <citation type="submission" date="2014-04" db="EMBL/GenBank/DDBJ databases">
        <title>Genome evolution of avian class.</title>
        <authorList>
            <person name="Zhang G."/>
            <person name="Li C."/>
        </authorList>
    </citation>
    <scope>NUCLEOTIDE SEQUENCE [LARGE SCALE GENOMIC DNA]</scope>
    <source>
        <strain evidence="5">BGI_N331</strain>
    </source>
</reference>
<evidence type="ECO:0000313" key="6">
    <source>
        <dbReference type="Proteomes" id="UP000052967"/>
    </source>
</evidence>
<protein>
    <submittedName>
        <fullName evidence="5">Centromere protein C</fullName>
    </submittedName>
</protein>
<feature type="compositionally biased region" description="Basic and acidic residues" evidence="4">
    <location>
        <begin position="15"/>
        <end position="25"/>
    </location>
</feature>
<dbReference type="Proteomes" id="UP000052967">
    <property type="component" value="Unassembled WGS sequence"/>
</dbReference>
<dbReference type="GO" id="GO:0051382">
    <property type="term" value="P:kinetochore assembly"/>
    <property type="evidence" value="ECO:0007669"/>
    <property type="project" value="InterPro"/>
</dbReference>
<dbReference type="PANTHER" id="PTHR16684">
    <property type="entry name" value="CENTROMERE PROTEIN C"/>
    <property type="match status" value="1"/>
</dbReference>
<dbReference type="EMBL" id="KK694571">
    <property type="protein sequence ID" value="KFQ23509.1"/>
    <property type="molecule type" value="Genomic_DNA"/>
</dbReference>
<evidence type="ECO:0000256" key="3">
    <source>
        <dbReference type="ARBA" id="ARBA00023242"/>
    </source>
</evidence>
<dbReference type="GO" id="GO:0019237">
    <property type="term" value="F:centromeric DNA binding"/>
    <property type="evidence" value="ECO:0007669"/>
    <property type="project" value="InterPro"/>
</dbReference>
<comment type="subcellular location">
    <subcellularLocation>
        <location evidence="1">Nucleus</location>
    </subcellularLocation>
</comment>
<keyword evidence="6" id="KW-1185">Reference proteome</keyword>
<feature type="non-terminal residue" evidence="5">
    <location>
        <position position="394"/>
    </location>
</feature>
<evidence type="ECO:0000256" key="4">
    <source>
        <dbReference type="SAM" id="MobiDB-lite"/>
    </source>
</evidence>
<organism evidence="5 6">
    <name type="scientific">Merops nubicus</name>
    <name type="common">Northern carmine bee-eater</name>
    <dbReference type="NCBI Taxonomy" id="57421"/>
    <lineage>
        <taxon>Eukaryota</taxon>
        <taxon>Metazoa</taxon>
        <taxon>Chordata</taxon>
        <taxon>Craniata</taxon>
        <taxon>Vertebrata</taxon>
        <taxon>Euteleostomi</taxon>
        <taxon>Archelosauria</taxon>
        <taxon>Archosauria</taxon>
        <taxon>Dinosauria</taxon>
        <taxon>Saurischia</taxon>
        <taxon>Theropoda</taxon>
        <taxon>Coelurosauria</taxon>
        <taxon>Aves</taxon>
        <taxon>Neognathae</taxon>
        <taxon>Neoaves</taxon>
        <taxon>Telluraves</taxon>
        <taxon>Coraciimorphae</taxon>
        <taxon>Coraciiformes</taxon>
        <taxon>Meropidae</taxon>
        <taxon>Merops</taxon>
    </lineage>
</organism>
<feature type="compositionally biased region" description="Polar residues" evidence="4">
    <location>
        <begin position="159"/>
        <end position="169"/>
    </location>
</feature>
<dbReference type="AlphaFoldDB" id="A0A091QE35"/>
<dbReference type="GO" id="GO:0051315">
    <property type="term" value="P:attachment of mitotic spindle microtubules to kinetochore"/>
    <property type="evidence" value="ECO:0007669"/>
    <property type="project" value="TreeGrafter"/>
</dbReference>
<feature type="compositionally biased region" description="Acidic residues" evidence="4">
    <location>
        <begin position="137"/>
        <end position="148"/>
    </location>
</feature>
<feature type="non-terminal residue" evidence="5">
    <location>
        <position position="1"/>
    </location>
</feature>
<evidence type="ECO:0000313" key="5">
    <source>
        <dbReference type="EMBL" id="KFQ23509.1"/>
    </source>
</evidence>
<feature type="compositionally biased region" description="Polar residues" evidence="4">
    <location>
        <begin position="78"/>
        <end position="88"/>
    </location>
</feature>
<comment type="similarity">
    <text evidence="2">Belongs to the CENP-C/MIF2 family.</text>
</comment>
<feature type="compositionally biased region" description="Basic and acidic residues" evidence="4">
    <location>
        <begin position="255"/>
        <end position="268"/>
    </location>
</feature>
<proteinExistence type="inferred from homology"/>
<feature type="region of interest" description="Disordered" evidence="4">
    <location>
        <begin position="1"/>
        <end position="180"/>
    </location>
</feature>
<name>A0A091QE35_MERNU</name>
<sequence length="394" mass="43627">IGKTEKSALRQGSPNKKEMSSKPEGEELMSPAGLEVNAPDTEQCKTRVMPSEDSPLPSAGHQKQQTVSSKENLRSPKDPQSASKTSQPLVPKKQTAKQKVPKGKVAKRLTGSVRKKLKKSVKKSSNKKSQLQRQESSDSEPGEEEPEQEPVKLDEVFTSPLQQKLQTPGSPKLAKSEKPKNVLHSLESLSAGNDALVQALQYLVDSIKNSGKKQMSPKSSGKTPKKTHHRMSEGACSSREDTDSQTPSDSSSEQDMARKKQKLPEVKMKSKKRKRTMQTGPKCFIFVCSGPVLEHGVKMVSGLKSPEQDSVSTDNSEDLNSHLRALLSDEIARHKIVLPSNTPNVRRTKRIRLRPLEYWRGERINYTMSPSGGLVINGIVCPETEPDRKIKQRK</sequence>
<evidence type="ECO:0000256" key="2">
    <source>
        <dbReference type="ARBA" id="ARBA00010291"/>
    </source>
</evidence>
<accession>A0A091QE35</accession>
<evidence type="ECO:0000256" key="1">
    <source>
        <dbReference type="ARBA" id="ARBA00004123"/>
    </source>
</evidence>
<dbReference type="GO" id="GO:0051455">
    <property type="term" value="P:spindle attachment to meiosis I kinetochore"/>
    <property type="evidence" value="ECO:0007669"/>
    <property type="project" value="TreeGrafter"/>
</dbReference>
<gene>
    <name evidence="5" type="ORF">N331_13058</name>
</gene>
<dbReference type="InterPro" id="IPR028386">
    <property type="entry name" value="CENP-C/Mif2/cnp3"/>
</dbReference>
<feature type="compositionally biased region" description="Low complexity" evidence="4">
    <location>
        <begin position="244"/>
        <end position="254"/>
    </location>
</feature>
<dbReference type="GO" id="GO:0005634">
    <property type="term" value="C:nucleus"/>
    <property type="evidence" value="ECO:0007669"/>
    <property type="project" value="UniProtKB-SubCell"/>
</dbReference>
<feature type="region of interest" description="Disordered" evidence="4">
    <location>
        <begin position="208"/>
        <end position="276"/>
    </location>
</feature>
<feature type="compositionally biased region" description="Polar residues" evidence="4">
    <location>
        <begin position="61"/>
        <end position="70"/>
    </location>
</feature>
<keyword evidence="3" id="KW-0539">Nucleus</keyword>
<feature type="compositionally biased region" description="Basic residues" evidence="4">
    <location>
        <begin position="94"/>
        <end position="126"/>
    </location>
</feature>
<dbReference type="PANTHER" id="PTHR16684:SF11">
    <property type="entry name" value="CENTROMERE PROTEIN C"/>
    <property type="match status" value="1"/>
</dbReference>
<dbReference type="GO" id="GO:0000776">
    <property type="term" value="C:kinetochore"/>
    <property type="evidence" value="ECO:0007669"/>
    <property type="project" value="InterPro"/>
</dbReference>